<gene>
    <name evidence="1" type="ORF">DP939_37215</name>
</gene>
<dbReference type="EMBL" id="QMEY01000026">
    <property type="protein sequence ID" value="RBQ15046.1"/>
    <property type="molecule type" value="Genomic_DNA"/>
</dbReference>
<dbReference type="AlphaFoldDB" id="A0A366LM95"/>
<comment type="caution">
    <text evidence="1">The sequence shown here is derived from an EMBL/GenBank/DDBJ whole genome shotgun (WGS) entry which is preliminary data.</text>
</comment>
<keyword evidence="2" id="KW-1185">Reference proteome</keyword>
<evidence type="ECO:0000313" key="1">
    <source>
        <dbReference type="EMBL" id="RBQ15046.1"/>
    </source>
</evidence>
<protein>
    <submittedName>
        <fullName evidence="1">Uncharacterized protein</fullName>
    </submittedName>
</protein>
<dbReference type="Proteomes" id="UP000253303">
    <property type="component" value="Unassembled WGS sequence"/>
</dbReference>
<evidence type="ECO:0000313" key="2">
    <source>
        <dbReference type="Proteomes" id="UP000253303"/>
    </source>
</evidence>
<proteinExistence type="predicted"/>
<accession>A0A366LM95</accession>
<sequence>MALQIRLTPSGYRGLVKEELDNGATPLPQIVPGAEGYYFKARGTDRNNAYAVLVRGRTLLNVQLEMGVAGRDNAADVLAMMKLIAPKLITDASAPDKD</sequence>
<reference evidence="1 2" key="1">
    <citation type="submission" date="2018-06" db="EMBL/GenBank/DDBJ databases">
        <title>Sphaerisporangium craniellae sp. nov., isolated from a marine sponge in the South China Sea.</title>
        <authorList>
            <person name="Li L."/>
        </authorList>
    </citation>
    <scope>NUCLEOTIDE SEQUENCE [LARGE SCALE GENOMIC DNA]</scope>
    <source>
        <strain evidence="1 2">LHW63015</strain>
    </source>
</reference>
<organism evidence="1 2">
    <name type="scientific">Spongiactinospora rosea</name>
    <dbReference type="NCBI Taxonomy" id="2248750"/>
    <lineage>
        <taxon>Bacteria</taxon>
        <taxon>Bacillati</taxon>
        <taxon>Actinomycetota</taxon>
        <taxon>Actinomycetes</taxon>
        <taxon>Streptosporangiales</taxon>
        <taxon>Streptosporangiaceae</taxon>
        <taxon>Spongiactinospora</taxon>
    </lineage>
</organism>
<name>A0A366LM95_9ACTN</name>